<sequence>MQWKQANLHVGDKIEIMATEIEVVSSVVERGDIDRQHMLAAYQNLKEFLIKEGRLK</sequence>
<dbReference type="Proteomes" id="UP000620550">
    <property type="component" value="Unassembled WGS sequence"/>
</dbReference>
<reference evidence="2" key="1">
    <citation type="journal article" date="2019" name="Int. J. Syst. Evol. Microbiol.">
        <title>The Global Catalogue of Microorganisms (GCM) 10K type strain sequencing project: providing services to taxonomists for standard genome sequencing and annotation.</title>
        <authorList>
            <consortium name="The Broad Institute Genomics Platform"/>
            <consortium name="The Broad Institute Genome Sequencing Center for Infectious Disease"/>
            <person name="Wu L."/>
            <person name="Ma J."/>
        </authorList>
    </citation>
    <scope>NUCLEOTIDE SEQUENCE [LARGE SCALE GENOMIC DNA]</scope>
    <source>
        <strain evidence="2">CGMCC 1.12966</strain>
    </source>
</reference>
<name>A0ABQ3HXX8_9SPHI</name>
<accession>A0ABQ3HXX8</accession>
<evidence type="ECO:0000313" key="2">
    <source>
        <dbReference type="Proteomes" id="UP000620550"/>
    </source>
</evidence>
<proteinExistence type="predicted"/>
<organism evidence="1 2">
    <name type="scientific">Sphingobacterium griseoflavum</name>
    <dbReference type="NCBI Taxonomy" id="1474952"/>
    <lineage>
        <taxon>Bacteria</taxon>
        <taxon>Pseudomonadati</taxon>
        <taxon>Bacteroidota</taxon>
        <taxon>Sphingobacteriia</taxon>
        <taxon>Sphingobacteriales</taxon>
        <taxon>Sphingobacteriaceae</taxon>
        <taxon>Sphingobacterium</taxon>
    </lineage>
</organism>
<comment type="caution">
    <text evidence="1">The sequence shown here is derived from an EMBL/GenBank/DDBJ whole genome shotgun (WGS) entry which is preliminary data.</text>
</comment>
<protein>
    <submittedName>
        <fullName evidence="1">Uncharacterized protein</fullName>
    </submittedName>
</protein>
<gene>
    <name evidence="1" type="ORF">GCM10017764_20400</name>
</gene>
<keyword evidence="2" id="KW-1185">Reference proteome</keyword>
<evidence type="ECO:0000313" key="1">
    <source>
        <dbReference type="EMBL" id="GHE37103.1"/>
    </source>
</evidence>
<dbReference type="EMBL" id="BNAF01000007">
    <property type="protein sequence ID" value="GHE37103.1"/>
    <property type="molecule type" value="Genomic_DNA"/>
</dbReference>